<sequence length="473" mass="50136">MRLLGSTIGQRVLSMVTGVTVAAGALVALGTATGGVAAAEPAPPYDSFYNLPDGWQQAQPGQILKSRQVDVKLLQLLPTNANAWQLLYRTTGEHGEPYAAVTTVMTPRGPAKPRPLLSYQMAVDSVLRVCNPSYGLIRGLPIEPANPAGPLPFPAASGELALAAVGLQQGWAVAMPDHGGVDNRFLTPRQPGYAVLDGIRAVQAFTPLKLDKKGPVGLMGYSGGAIASSWTIEEHPTYAPEINIQGAAMGAPERSLEDSLRDVNATPLAGLIPLALGAVLKDEPALTPVLHKYVTGEGIRRIQETRNHCLAQNVLQNLWYDYHRYFTKPLNVILADPQVAAAFRSRGISGRVPTAPAYIYNGVTEEVGPIRAADRLVRSYCAGGAPVVYRREALPPRPIPQLMTTHGTVAMTGAPGALVWLKTRLSTPHPKELTGCDIKTVPSSLLDPAAMEMLGSGVIGNTMLAAIGWPIGS</sequence>
<dbReference type="RefSeq" id="WP_290706371.1">
    <property type="nucleotide sequence ID" value="NZ_BAAAVS010000060.1"/>
</dbReference>
<reference evidence="2" key="1">
    <citation type="journal article" date="2019" name="Int. J. Syst. Evol. Microbiol.">
        <title>The Global Catalogue of Microorganisms (GCM) 10K type strain sequencing project: providing services to taxonomists for standard genome sequencing and annotation.</title>
        <authorList>
            <consortium name="The Broad Institute Genomics Platform"/>
            <consortium name="The Broad Institute Genome Sequencing Center for Infectious Disease"/>
            <person name="Wu L."/>
            <person name="Ma J."/>
        </authorList>
    </citation>
    <scope>NUCLEOTIDE SEQUENCE [LARGE SCALE GENOMIC DNA]</scope>
    <source>
        <strain evidence="2">JCM 14234</strain>
    </source>
</reference>
<comment type="caution">
    <text evidence="1">The sequence shown here is derived from an EMBL/GenBank/DDBJ whole genome shotgun (WGS) entry which is preliminary data.</text>
</comment>
<dbReference type="Proteomes" id="UP001501035">
    <property type="component" value="Unassembled WGS sequence"/>
</dbReference>
<dbReference type="InterPro" id="IPR029058">
    <property type="entry name" value="AB_hydrolase_fold"/>
</dbReference>
<proteinExistence type="predicted"/>
<name>A0ABP6LKK9_9ACTN</name>
<gene>
    <name evidence="1" type="ORF">GCM10010528_30280</name>
</gene>
<dbReference type="PANTHER" id="PTHR34853">
    <property type="match status" value="1"/>
</dbReference>
<accession>A0ABP6LKK9</accession>
<dbReference type="Pfam" id="PF03583">
    <property type="entry name" value="LIP"/>
    <property type="match status" value="1"/>
</dbReference>
<protein>
    <submittedName>
        <fullName evidence="1">Lipase family protein</fullName>
    </submittedName>
</protein>
<organism evidence="1 2">
    <name type="scientific">Gordonia defluvii</name>
    <dbReference type="NCBI Taxonomy" id="283718"/>
    <lineage>
        <taxon>Bacteria</taxon>
        <taxon>Bacillati</taxon>
        <taxon>Actinomycetota</taxon>
        <taxon>Actinomycetes</taxon>
        <taxon>Mycobacteriales</taxon>
        <taxon>Gordoniaceae</taxon>
        <taxon>Gordonia</taxon>
    </lineage>
</organism>
<dbReference type="Gene3D" id="1.10.260.130">
    <property type="match status" value="1"/>
</dbReference>
<dbReference type="PANTHER" id="PTHR34853:SF1">
    <property type="entry name" value="LIPASE 5"/>
    <property type="match status" value="1"/>
</dbReference>
<keyword evidence="2" id="KW-1185">Reference proteome</keyword>
<evidence type="ECO:0000313" key="1">
    <source>
        <dbReference type="EMBL" id="GAA3049045.1"/>
    </source>
</evidence>
<evidence type="ECO:0000313" key="2">
    <source>
        <dbReference type="Proteomes" id="UP001501035"/>
    </source>
</evidence>
<dbReference type="InterPro" id="IPR005152">
    <property type="entry name" value="Lipase_secreted"/>
</dbReference>
<dbReference type="Gene3D" id="3.40.50.1820">
    <property type="entry name" value="alpha/beta hydrolase"/>
    <property type="match status" value="1"/>
</dbReference>
<dbReference type="EMBL" id="BAAAVS010000060">
    <property type="protein sequence ID" value="GAA3049045.1"/>
    <property type="molecule type" value="Genomic_DNA"/>
</dbReference>
<dbReference type="SUPFAM" id="SSF53474">
    <property type="entry name" value="alpha/beta-Hydrolases"/>
    <property type="match status" value="1"/>
</dbReference>